<dbReference type="Pfam" id="PF00291">
    <property type="entry name" value="PALP"/>
    <property type="match status" value="1"/>
</dbReference>
<keyword evidence="5" id="KW-1185">Reference proteome</keyword>
<gene>
    <name evidence="4" type="ORF">EPA93_24150</name>
</gene>
<comment type="cofactor">
    <cofactor evidence="1">
        <name>pyridoxal 5'-phosphate</name>
        <dbReference type="ChEBI" id="CHEBI:597326"/>
    </cofactor>
</comment>
<dbReference type="GO" id="GO:0016765">
    <property type="term" value="F:transferase activity, transferring alkyl or aryl (other than methyl) groups"/>
    <property type="evidence" value="ECO:0007669"/>
    <property type="project" value="UniProtKB-ARBA"/>
</dbReference>
<evidence type="ECO:0000256" key="2">
    <source>
        <dbReference type="ARBA" id="ARBA00022898"/>
    </source>
</evidence>
<dbReference type="CDD" id="cd01561">
    <property type="entry name" value="CBS_like"/>
    <property type="match status" value="1"/>
</dbReference>
<keyword evidence="2" id="KW-0663">Pyridoxal phosphate</keyword>
<sequence length="347" mass="37375">MEATAIADLAPVELNKLAQRLGNTPLEPIYLVIDGIPRKIHLKLESENPTGSVKDRTGYGLIQAMETRGLLGKGSIVIESTSGNLGVALSFYCKLKGYSFIAVVDPKTTQENLAKMQALGAKIEMVDQPDENGGYLLTRLAHIQELCDSSAAYVWTNQYGNPANPHIHYLTTGPEIYRQMHGKIDALFMAVSTGGTLAGVGRFFREASPATTIVGVDAYGSIVFGGPAAPRKLTGIGSSRASSFLTPDLYDTHMLVRDEEAFAFCRTLWQSGGNKVGGSSGAVLAACAKYLQAHPEVQDVVCVCADGGENYANSIFNDAWLQQQGLNVSQEHLGPVQDILYKLPFMR</sequence>
<dbReference type="InterPro" id="IPR036052">
    <property type="entry name" value="TrpB-like_PALP_sf"/>
</dbReference>
<reference evidence="4 5" key="1">
    <citation type="submission" date="2019-01" db="EMBL/GenBank/DDBJ databases">
        <title>Ktedonosporobacter rubrisoli SCAWS-G2.</title>
        <authorList>
            <person name="Huang Y."/>
            <person name="Yan B."/>
        </authorList>
    </citation>
    <scope>NUCLEOTIDE SEQUENCE [LARGE SCALE GENOMIC DNA]</scope>
    <source>
        <strain evidence="4 5">SCAWS-G2</strain>
    </source>
</reference>
<dbReference type="RefSeq" id="WP_129889959.1">
    <property type="nucleotide sequence ID" value="NZ_CP035758.1"/>
</dbReference>
<dbReference type="SUPFAM" id="SSF53686">
    <property type="entry name" value="Tryptophan synthase beta subunit-like PLP-dependent enzymes"/>
    <property type="match status" value="1"/>
</dbReference>
<dbReference type="OrthoDB" id="9808024at2"/>
<organism evidence="4 5">
    <name type="scientific">Ktedonosporobacter rubrisoli</name>
    <dbReference type="NCBI Taxonomy" id="2509675"/>
    <lineage>
        <taxon>Bacteria</taxon>
        <taxon>Bacillati</taxon>
        <taxon>Chloroflexota</taxon>
        <taxon>Ktedonobacteria</taxon>
        <taxon>Ktedonobacterales</taxon>
        <taxon>Ktedonosporobacteraceae</taxon>
        <taxon>Ktedonosporobacter</taxon>
    </lineage>
</organism>
<proteinExistence type="predicted"/>
<dbReference type="InterPro" id="IPR050214">
    <property type="entry name" value="Cys_Synth/Cystath_Beta-Synth"/>
</dbReference>
<dbReference type="PROSITE" id="PS00901">
    <property type="entry name" value="CYS_SYNTHASE"/>
    <property type="match status" value="1"/>
</dbReference>
<evidence type="ECO:0000259" key="3">
    <source>
        <dbReference type="Pfam" id="PF00291"/>
    </source>
</evidence>
<dbReference type="Gene3D" id="3.40.50.1100">
    <property type="match status" value="2"/>
</dbReference>
<dbReference type="KEGG" id="kbs:EPA93_24150"/>
<dbReference type="InterPro" id="IPR001216">
    <property type="entry name" value="P-phosphate_BS"/>
</dbReference>
<protein>
    <submittedName>
        <fullName evidence="4">Pyridoxal-phosphate dependent enzyme</fullName>
    </submittedName>
</protein>
<feature type="domain" description="Tryptophan synthase beta chain-like PALP" evidence="3">
    <location>
        <begin position="19"/>
        <end position="305"/>
    </location>
</feature>
<accession>A0A4P6JVC2</accession>
<dbReference type="InterPro" id="IPR001926">
    <property type="entry name" value="TrpB-like_PALP"/>
</dbReference>
<dbReference type="AlphaFoldDB" id="A0A4P6JVC2"/>
<dbReference type="Proteomes" id="UP000290365">
    <property type="component" value="Chromosome"/>
</dbReference>
<dbReference type="PANTHER" id="PTHR10314">
    <property type="entry name" value="CYSTATHIONINE BETA-SYNTHASE"/>
    <property type="match status" value="1"/>
</dbReference>
<evidence type="ECO:0000313" key="4">
    <source>
        <dbReference type="EMBL" id="QBD78906.1"/>
    </source>
</evidence>
<evidence type="ECO:0000256" key="1">
    <source>
        <dbReference type="ARBA" id="ARBA00001933"/>
    </source>
</evidence>
<name>A0A4P6JVC2_KTERU</name>
<dbReference type="GO" id="GO:0006535">
    <property type="term" value="P:cysteine biosynthetic process from serine"/>
    <property type="evidence" value="ECO:0007669"/>
    <property type="project" value="InterPro"/>
</dbReference>
<evidence type="ECO:0000313" key="5">
    <source>
        <dbReference type="Proteomes" id="UP000290365"/>
    </source>
</evidence>
<dbReference type="EMBL" id="CP035758">
    <property type="protein sequence ID" value="QBD78906.1"/>
    <property type="molecule type" value="Genomic_DNA"/>
</dbReference>